<evidence type="ECO:0000313" key="1">
    <source>
        <dbReference type="EMBL" id="KAI3820089.1"/>
    </source>
</evidence>
<reference evidence="2" key="1">
    <citation type="journal article" date="2022" name="Mol. Ecol. Resour.">
        <title>The genomes of chicory, endive, great burdock and yacon provide insights into Asteraceae palaeo-polyploidization history and plant inulin production.</title>
        <authorList>
            <person name="Fan W."/>
            <person name="Wang S."/>
            <person name="Wang H."/>
            <person name="Wang A."/>
            <person name="Jiang F."/>
            <person name="Liu H."/>
            <person name="Zhao H."/>
            <person name="Xu D."/>
            <person name="Zhang Y."/>
        </authorList>
    </citation>
    <scope>NUCLEOTIDE SEQUENCE [LARGE SCALE GENOMIC DNA]</scope>
    <source>
        <strain evidence="2">cv. Yunnan</strain>
    </source>
</reference>
<accession>A0ACB9JHX9</accession>
<protein>
    <submittedName>
        <fullName evidence="1">Uncharacterized protein</fullName>
    </submittedName>
</protein>
<proteinExistence type="predicted"/>
<dbReference type="Proteomes" id="UP001056120">
    <property type="component" value="Linkage Group LG04"/>
</dbReference>
<organism evidence="1 2">
    <name type="scientific">Smallanthus sonchifolius</name>
    <dbReference type="NCBI Taxonomy" id="185202"/>
    <lineage>
        <taxon>Eukaryota</taxon>
        <taxon>Viridiplantae</taxon>
        <taxon>Streptophyta</taxon>
        <taxon>Embryophyta</taxon>
        <taxon>Tracheophyta</taxon>
        <taxon>Spermatophyta</taxon>
        <taxon>Magnoliopsida</taxon>
        <taxon>eudicotyledons</taxon>
        <taxon>Gunneridae</taxon>
        <taxon>Pentapetalae</taxon>
        <taxon>asterids</taxon>
        <taxon>campanulids</taxon>
        <taxon>Asterales</taxon>
        <taxon>Asteraceae</taxon>
        <taxon>Asteroideae</taxon>
        <taxon>Heliantheae alliance</taxon>
        <taxon>Millerieae</taxon>
        <taxon>Smallanthus</taxon>
    </lineage>
</organism>
<keyword evidence="2" id="KW-1185">Reference proteome</keyword>
<evidence type="ECO:0000313" key="2">
    <source>
        <dbReference type="Proteomes" id="UP001056120"/>
    </source>
</evidence>
<name>A0ACB9JHX9_9ASTR</name>
<comment type="caution">
    <text evidence="1">The sequence shown here is derived from an EMBL/GenBank/DDBJ whole genome shotgun (WGS) entry which is preliminary data.</text>
</comment>
<dbReference type="EMBL" id="CM042021">
    <property type="protein sequence ID" value="KAI3820089.1"/>
    <property type="molecule type" value="Genomic_DNA"/>
</dbReference>
<gene>
    <name evidence="1" type="ORF">L1987_13947</name>
</gene>
<sequence length="83" mass="9116">MCKIGILFKSKCIYLFMLSILPGHFCSSISVVIATVEACSAVEIASLHGGDGRNWKMVLPEQQCRRPQNSNANLSGNFRPRSS</sequence>
<reference evidence="1 2" key="2">
    <citation type="journal article" date="2022" name="Mol. Ecol. Resour.">
        <title>The genomes of chicory, endive, great burdock and yacon provide insights into Asteraceae paleo-polyploidization history and plant inulin production.</title>
        <authorList>
            <person name="Fan W."/>
            <person name="Wang S."/>
            <person name="Wang H."/>
            <person name="Wang A."/>
            <person name="Jiang F."/>
            <person name="Liu H."/>
            <person name="Zhao H."/>
            <person name="Xu D."/>
            <person name="Zhang Y."/>
        </authorList>
    </citation>
    <scope>NUCLEOTIDE SEQUENCE [LARGE SCALE GENOMIC DNA]</scope>
    <source>
        <strain evidence="2">cv. Yunnan</strain>
        <tissue evidence="1">Leaves</tissue>
    </source>
</reference>